<reference evidence="1 2" key="1">
    <citation type="journal article" date="2019" name="Nat. Plants">
        <title>Stout camphor tree genome fills gaps in understanding of flowering plant genome evolution.</title>
        <authorList>
            <person name="Chaw S.M."/>
            <person name="Liu Y.C."/>
            <person name="Wu Y.W."/>
            <person name="Wang H.Y."/>
            <person name="Lin C.I."/>
            <person name="Wu C.S."/>
            <person name="Ke H.M."/>
            <person name="Chang L.Y."/>
            <person name="Hsu C.Y."/>
            <person name="Yang H.T."/>
            <person name="Sudianto E."/>
            <person name="Hsu M.H."/>
            <person name="Wu K.P."/>
            <person name="Wang L.N."/>
            <person name="Leebens-Mack J.H."/>
            <person name="Tsai I.J."/>
        </authorList>
    </citation>
    <scope>NUCLEOTIDE SEQUENCE [LARGE SCALE GENOMIC DNA]</scope>
    <source>
        <strain evidence="2">cv. Chaw 1501</strain>
        <tissue evidence="1">Young leaves</tissue>
    </source>
</reference>
<dbReference type="AlphaFoldDB" id="A0A443PK31"/>
<dbReference type="InterPro" id="IPR036397">
    <property type="entry name" value="RNaseH_sf"/>
</dbReference>
<dbReference type="GO" id="GO:0030014">
    <property type="term" value="C:CCR4-NOT complex"/>
    <property type="evidence" value="ECO:0007669"/>
    <property type="project" value="InterPro"/>
</dbReference>
<evidence type="ECO:0000313" key="2">
    <source>
        <dbReference type="Proteomes" id="UP000283530"/>
    </source>
</evidence>
<dbReference type="InterPro" id="IPR039637">
    <property type="entry name" value="CNOT7/CNOT8/Pop2"/>
</dbReference>
<sequence>MRLIEIREVWNDNLEAEFGLIRDIVDHFPILTMVTVFPGIPYRPAGNPKNASGNNYQILKANVDASKLIQLGLTFFDEHGNLPICGNRWQALQLAVSISNGIDFKKNSQHGIDDSLFGELVMSSGIVLNEDVKWVAFHGGYDFGFLLKLLTGKSCLPDTEVEFLQLIKVFFKNVYDVKHMMKYCKGLHGGLNKVAELLDVKRVGVYQQAGSNSLLTYGIFSKLKELFFNGSTEKYAGVLFGLGGDRM</sequence>
<protein>
    <submittedName>
        <fullName evidence="1">Putative CCR4-associated factor 1 7</fullName>
    </submittedName>
</protein>
<dbReference type="Proteomes" id="UP000283530">
    <property type="component" value="Unassembled WGS sequence"/>
</dbReference>
<name>A0A443PK31_9MAGN</name>
<dbReference type="STRING" id="337451.A0A443PK31"/>
<dbReference type="InterPro" id="IPR012337">
    <property type="entry name" value="RNaseH-like_sf"/>
</dbReference>
<comment type="caution">
    <text evidence="1">The sequence shown here is derived from an EMBL/GenBank/DDBJ whole genome shotgun (WGS) entry which is preliminary data.</text>
</comment>
<dbReference type="EMBL" id="QPKB01000008">
    <property type="protein sequence ID" value="RWR91134.1"/>
    <property type="molecule type" value="Genomic_DNA"/>
</dbReference>
<accession>A0A443PK31</accession>
<gene>
    <name evidence="1" type="ORF">CKAN_02027600</name>
</gene>
<dbReference type="Gene3D" id="3.30.420.10">
    <property type="entry name" value="Ribonuclease H-like superfamily/Ribonuclease H"/>
    <property type="match status" value="1"/>
</dbReference>
<dbReference type="GO" id="GO:0003676">
    <property type="term" value="F:nucleic acid binding"/>
    <property type="evidence" value="ECO:0007669"/>
    <property type="project" value="InterPro"/>
</dbReference>
<proteinExistence type="predicted"/>
<dbReference type="PANTHER" id="PTHR10797">
    <property type="entry name" value="CCR4-NOT TRANSCRIPTION COMPLEX SUBUNIT"/>
    <property type="match status" value="1"/>
</dbReference>
<organism evidence="1 2">
    <name type="scientific">Cinnamomum micranthum f. kanehirae</name>
    <dbReference type="NCBI Taxonomy" id="337451"/>
    <lineage>
        <taxon>Eukaryota</taxon>
        <taxon>Viridiplantae</taxon>
        <taxon>Streptophyta</taxon>
        <taxon>Embryophyta</taxon>
        <taxon>Tracheophyta</taxon>
        <taxon>Spermatophyta</taxon>
        <taxon>Magnoliopsida</taxon>
        <taxon>Magnoliidae</taxon>
        <taxon>Laurales</taxon>
        <taxon>Lauraceae</taxon>
        <taxon>Cinnamomum</taxon>
    </lineage>
</organism>
<evidence type="ECO:0000313" key="1">
    <source>
        <dbReference type="EMBL" id="RWR91134.1"/>
    </source>
</evidence>
<keyword evidence="2" id="KW-1185">Reference proteome</keyword>
<dbReference type="GO" id="GO:0004535">
    <property type="term" value="F:poly(A)-specific ribonuclease activity"/>
    <property type="evidence" value="ECO:0007669"/>
    <property type="project" value="InterPro"/>
</dbReference>
<dbReference type="SUPFAM" id="SSF53098">
    <property type="entry name" value="Ribonuclease H-like"/>
    <property type="match status" value="1"/>
</dbReference>
<dbReference type="OrthoDB" id="1164111at2759"/>